<keyword evidence="6" id="KW-0378">Hydrolase</keyword>
<dbReference type="Pfam" id="PF05649">
    <property type="entry name" value="Peptidase_M13_N"/>
    <property type="match status" value="1"/>
</dbReference>
<evidence type="ECO:0000256" key="2">
    <source>
        <dbReference type="ARBA" id="ARBA00004401"/>
    </source>
</evidence>
<evidence type="ECO:0000256" key="6">
    <source>
        <dbReference type="ARBA" id="ARBA00022801"/>
    </source>
</evidence>
<proteinExistence type="inferred from homology"/>
<keyword evidence="8" id="KW-0482">Metalloprotease</keyword>
<dbReference type="PANTHER" id="PTHR11733:SF167">
    <property type="entry name" value="FI17812P1-RELATED"/>
    <property type="match status" value="1"/>
</dbReference>
<reference evidence="11 12" key="1">
    <citation type="submission" date="2024-08" db="EMBL/GenBank/DDBJ databases">
        <authorList>
            <person name="Will J Nash"/>
            <person name="Angela Man"/>
            <person name="Seanna McTaggart"/>
            <person name="Kendall Baker"/>
            <person name="Tom Barker"/>
            <person name="Leah Catchpole"/>
            <person name="Alex Durrant"/>
            <person name="Karim Gharbi"/>
            <person name="Naomi Irish"/>
            <person name="Gemy Kaithakottil"/>
            <person name="Debby Ku"/>
            <person name="Aaliyah Providence"/>
            <person name="Felix Shaw"/>
            <person name="David Swarbreck"/>
            <person name="Chris Watkins"/>
            <person name="Ann M. McCartney"/>
            <person name="Giulio Formenti"/>
            <person name="Alice Mouton"/>
            <person name="Noel Vella"/>
            <person name="Bjorn M von Reumont"/>
            <person name="Adriana Vella"/>
            <person name="Wilfried Haerty"/>
        </authorList>
    </citation>
    <scope>NUCLEOTIDE SEQUENCE [LARGE SCALE GENOMIC DNA]</scope>
</reference>
<dbReference type="EMBL" id="CAXAJV020001281">
    <property type="protein sequence ID" value="CAL7934009.1"/>
    <property type="molecule type" value="Genomic_DNA"/>
</dbReference>
<evidence type="ECO:0000259" key="9">
    <source>
        <dbReference type="Pfam" id="PF01431"/>
    </source>
</evidence>
<evidence type="ECO:0000313" key="11">
    <source>
        <dbReference type="EMBL" id="CAL7934009.1"/>
    </source>
</evidence>
<evidence type="ECO:0000256" key="5">
    <source>
        <dbReference type="ARBA" id="ARBA00022723"/>
    </source>
</evidence>
<comment type="subcellular location">
    <subcellularLocation>
        <location evidence="2">Cell membrane</location>
        <topology evidence="2">Single-pass type II membrane protein</topology>
    </subcellularLocation>
</comment>
<dbReference type="SUPFAM" id="SSF55486">
    <property type="entry name" value="Metalloproteases ('zincins'), catalytic domain"/>
    <property type="match status" value="1"/>
</dbReference>
<evidence type="ECO:0000256" key="7">
    <source>
        <dbReference type="ARBA" id="ARBA00022833"/>
    </source>
</evidence>
<keyword evidence="7" id="KW-0862">Zinc</keyword>
<feature type="domain" description="Peptidase M13 N-terminal" evidence="10">
    <location>
        <begin position="87"/>
        <end position="490"/>
    </location>
</feature>
<keyword evidence="12" id="KW-1185">Reference proteome</keyword>
<dbReference type="Pfam" id="PF01431">
    <property type="entry name" value="Peptidase_M13"/>
    <property type="match status" value="1"/>
</dbReference>
<dbReference type="Gene3D" id="3.40.390.10">
    <property type="entry name" value="Collagenase (Catalytic Domain)"/>
    <property type="match status" value="1"/>
</dbReference>
<comment type="caution">
    <text evidence="11">The sequence shown here is derived from an EMBL/GenBank/DDBJ whole genome shotgun (WGS) entry which is preliminary data.</text>
</comment>
<keyword evidence="5" id="KW-0479">Metal-binding</keyword>
<gene>
    <name evidence="11" type="ORF">XYLVIOL_LOCUS790</name>
</gene>
<sequence>MARCSSGHISPGYRSFDKHAAPVANMSVDDRHGDSAVAFDVVRACLEDSEHAERHGSALGARLPRESGAKSLRDAVLLRDRDADADPCENFYQYACGSWDKHNSIPPNEVDWSEDRIVMDKTNRRIKEILEEPDSPNDIPPVKMARRLYHSCMDVDAIEERGIKPIQEILDQTGGWPMAMPVNEWNPNKTPWQKIDGHYIRLIGNSAFYNLEYEIDLNNTRRYVLTIDQDTEYPLSSKMDLNKIFYDDDAYAVGIFRIVQKFAKEKGYTINHHQLATDIAHMVYFEIELLQIIESGKEVHTVSNNYKRMTIKQLQEWYNNSGVTSPTAKIDFLEEIQHAFKLANIDVDSSEPILVYNPGFLHKLARLLANTSRRVLVNYVQWNMVDKFLSYTTQEMRDIKFNISFSSYNMSNYTPRWQVCVLNMQMKNAISYMFVKRHMTDHVIHEATRMVKKVKEELRHRIEQAHWLPSPMKILMLQKLDTIRTQIGYPDWYKDETSVTRYYQGLRIGSDYFQNILNCAENELKKSLIEFKDVVVRDQWLDYPITVNAFYAQTVNAILIPAAELQDPYFTPLLPDAVNYGTTGFVIGHELSHSFDNEGIQFDKNGYKISWTSKHASDEFHERTMCFVDQYDNYTLDITDEDGSRYKLDGNLTEDENLADSIGVQIAYSAFKKVTKQKEQTVLPGLEHISNDELFFLSFANSWCSSTRPEYEADVINSDEHSPAKYRIIGSLSNMASFSKTFKCPQNSFMNPRRKCTLWN</sequence>
<comment type="cofactor">
    <cofactor evidence="1">
        <name>Zn(2+)</name>
        <dbReference type="ChEBI" id="CHEBI:29105"/>
    </cofactor>
</comment>
<dbReference type="InterPro" id="IPR000718">
    <property type="entry name" value="Peptidase_M13"/>
</dbReference>
<evidence type="ECO:0000256" key="4">
    <source>
        <dbReference type="ARBA" id="ARBA00022670"/>
    </source>
</evidence>
<dbReference type="InterPro" id="IPR008753">
    <property type="entry name" value="Peptidase_M13_N"/>
</dbReference>
<dbReference type="PROSITE" id="PS51885">
    <property type="entry name" value="NEPRILYSIN"/>
    <property type="match status" value="1"/>
</dbReference>
<dbReference type="PRINTS" id="PR00786">
    <property type="entry name" value="NEPRILYSIN"/>
</dbReference>
<evidence type="ECO:0000313" key="12">
    <source>
        <dbReference type="Proteomes" id="UP001642520"/>
    </source>
</evidence>
<keyword evidence="4" id="KW-0645">Protease</keyword>
<evidence type="ECO:0000256" key="3">
    <source>
        <dbReference type="ARBA" id="ARBA00007357"/>
    </source>
</evidence>
<comment type="similarity">
    <text evidence="3">Belongs to the peptidase M13 family.</text>
</comment>
<dbReference type="PANTHER" id="PTHR11733">
    <property type="entry name" value="ZINC METALLOPROTEASE FAMILY M13 NEPRILYSIN-RELATED"/>
    <property type="match status" value="1"/>
</dbReference>
<evidence type="ECO:0000259" key="10">
    <source>
        <dbReference type="Pfam" id="PF05649"/>
    </source>
</evidence>
<protein>
    <submittedName>
        <fullName evidence="11">Uncharacterized protein</fullName>
    </submittedName>
</protein>
<accession>A0ABP1MZ92</accession>
<name>A0ABP1MZ92_XYLVO</name>
<dbReference type="CDD" id="cd08662">
    <property type="entry name" value="M13"/>
    <property type="match status" value="1"/>
</dbReference>
<dbReference type="InterPro" id="IPR042089">
    <property type="entry name" value="Peptidase_M13_dom_2"/>
</dbReference>
<dbReference type="InterPro" id="IPR018497">
    <property type="entry name" value="Peptidase_M13_C"/>
</dbReference>
<evidence type="ECO:0000256" key="1">
    <source>
        <dbReference type="ARBA" id="ARBA00001947"/>
    </source>
</evidence>
<feature type="domain" description="Peptidase M13 C-terminal" evidence="9">
    <location>
        <begin position="548"/>
        <end position="757"/>
    </location>
</feature>
<dbReference type="Gene3D" id="1.10.1380.10">
    <property type="entry name" value="Neutral endopeptidase , domain2"/>
    <property type="match status" value="1"/>
</dbReference>
<evidence type="ECO:0000256" key="8">
    <source>
        <dbReference type="ARBA" id="ARBA00023049"/>
    </source>
</evidence>
<organism evidence="11 12">
    <name type="scientific">Xylocopa violacea</name>
    <name type="common">Violet carpenter bee</name>
    <name type="synonym">Apis violacea</name>
    <dbReference type="NCBI Taxonomy" id="135666"/>
    <lineage>
        <taxon>Eukaryota</taxon>
        <taxon>Metazoa</taxon>
        <taxon>Ecdysozoa</taxon>
        <taxon>Arthropoda</taxon>
        <taxon>Hexapoda</taxon>
        <taxon>Insecta</taxon>
        <taxon>Pterygota</taxon>
        <taxon>Neoptera</taxon>
        <taxon>Endopterygota</taxon>
        <taxon>Hymenoptera</taxon>
        <taxon>Apocrita</taxon>
        <taxon>Aculeata</taxon>
        <taxon>Apoidea</taxon>
        <taxon>Anthophila</taxon>
        <taxon>Apidae</taxon>
        <taxon>Xylocopa</taxon>
        <taxon>Xylocopa</taxon>
    </lineage>
</organism>
<dbReference type="InterPro" id="IPR024079">
    <property type="entry name" value="MetalloPept_cat_dom_sf"/>
</dbReference>
<dbReference type="Proteomes" id="UP001642520">
    <property type="component" value="Unassembled WGS sequence"/>
</dbReference>